<dbReference type="Pfam" id="PF00067">
    <property type="entry name" value="p450"/>
    <property type="match status" value="1"/>
</dbReference>
<dbReference type="AlphaFoldDB" id="A0AAN9YR11"/>
<dbReference type="EMBL" id="JAKJXP020000056">
    <property type="protein sequence ID" value="KAK7750935.1"/>
    <property type="molecule type" value="Genomic_DNA"/>
</dbReference>
<dbReference type="GO" id="GO:0020037">
    <property type="term" value="F:heme binding"/>
    <property type="evidence" value="ECO:0007669"/>
    <property type="project" value="InterPro"/>
</dbReference>
<name>A0AAN9YR11_9PEZI</name>
<dbReference type="GO" id="GO:0016705">
    <property type="term" value="F:oxidoreductase activity, acting on paired donors, with incorporation or reduction of molecular oxygen"/>
    <property type="evidence" value="ECO:0007669"/>
    <property type="project" value="InterPro"/>
</dbReference>
<sequence length="209" mass="24215">MERSCQVWASHKAGTEQAGVQFLHGFESPGSHNAWNALDRNMHRQKRKLMGPAVNDRSMRVFEPSMIEQVDIFIKQVAMAHGKPIDMKTRCNYLGMDIIGLLSFGFALDSQTHEKYRFLADEMAAGNRRLNVYMQIPTIPKYRLQVPLNLFWYKTREKVFRLIEFMIKTRMTIDQHAKHDFYSFVADGSKAEGVANLRVKDLWMEAILG</sequence>
<dbReference type="Proteomes" id="UP001320420">
    <property type="component" value="Unassembled WGS sequence"/>
</dbReference>
<protein>
    <submittedName>
        <fullName evidence="1">Uncharacterized protein</fullName>
    </submittedName>
</protein>
<comment type="caution">
    <text evidence="1">The sequence shown here is derived from an EMBL/GenBank/DDBJ whole genome shotgun (WGS) entry which is preliminary data.</text>
</comment>
<dbReference type="SUPFAM" id="SSF48264">
    <property type="entry name" value="Cytochrome P450"/>
    <property type="match status" value="1"/>
</dbReference>
<gene>
    <name evidence="1" type="ORF">SLS62_007067</name>
</gene>
<evidence type="ECO:0000313" key="1">
    <source>
        <dbReference type="EMBL" id="KAK7750935.1"/>
    </source>
</evidence>
<dbReference type="GO" id="GO:0005506">
    <property type="term" value="F:iron ion binding"/>
    <property type="evidence" value="ECO:0007669"/>
    <property type="project" value="InterPro"/>
</dbReference>
<dbReference type="GO" id="GO:0004497">
    <property type="term" value="F:monooxygenase activity"/>
    <property type="evidence" value="ECO:0007669"/>
    <property type="project" value="InterPro"/>
</dbReference>
<proteinExistence type="predicted"/>
<dbReference type="Gene3D" id="1.10.630.10">
    <property type="entry name" value="Cytochrome P450"/>
    <property type="match status" value="1"/>
</dbReference>
<evidence type="ECO:0000313" key="2">
    <source>
        <dbReference type="Proteomes" id="UP001320420"/>
    </source>
</evidence>
<dbReference type="InterPro" id="IPR036396">
    <property type="entry name" value="Cyt_P450_sf"/>
</dbReference>
<reference evidence="1 2" key="1">
    <citation type="submission" date="2024-02" db="EMBL/GenBank/DDBJ databases">
        <title>De novo assembly and annotation of 12 fungi associated with fruit tree decline syndrome in Ontario, Canada.</title>
        <authorList>
            <person name="Sulman M."/>
            <person name="Ellouze W."/>
            <person name="Ilyukhin E."/>
        </authorList>
    </citation>
    <scope>NUCLEOTIDE SEQUENCE [LARGE SCALE GENOMIC DNA]</scope>
    <source>
        <strain evidence="1 2">M11/M66-122</strain>
    </source>
</reference>
<accession>A0AAN9YR11</accession>
<keyword evidence="2" id="KW-1185">Reference proteome</keyword>
<organism evidence="1 2">
    <name type="scientific">Diatrype stigma</name>
    <dbReference type="NCBI Taxonomy" id="117547"/>
    <lineage>
        <taxon>Eukaryota</taxon>
        <taxon>Fungi</taxon>
        <taxon>Dikarya</taxon>
        <taxon>Ascomycota</taxon>
        <taxon>Pezizomycotina</taxon>
        <taxon>Sordariomycetes</taxon>
        <taxon>Xylariomycetidae</taxon>
        <taxon>Xylariales</taxon>
        <taxon>Diatrypaceae</taxon>
        <taxon>Diatrype</taxon>
    </lineage>
</organism>
<dbReference type="InterPro" id="IPR001128">
    <property type="entry name" value="Cyt_P450"/>
</dbReference>